<name>A0AAU9DEZ7_9LACO</name>
<dbReference type="GO" id="GO:0003700">
    <property type="term" value="F:DNA-binding transcription factor activity"/>
    <property type="evidence" value="ECO:0007669"/>
    <property type="project" value="TreeGrafter"/>
</dbReference>
<dbReference type="Gene3D" id="1.10.260.40">
    <property type="entry name" value="lambda repressor-like DNA-binding domains"/>
    <property type="match status" value="1"/>
</dbReference>
<dbReference type="Proteomes" id="UP001321804">
    <property type="component" value="Chromosome"/>
</dbReference>
<dbReference type="CDD" id="cd01392">
    <property type="entry name" value="HTH_LacI"/>
    <property type="match status" value="1"/>
</dbReference>
<evidence type="ECO:0000259" key="4">
    <source>
        <dbReference type="PROSITE" id="PS50932"/>
    </source>
</evidence>
<dbReference type="Gene3D" id="3.40.50.2300">
    <property type="match status" value="2"/>
</dbReference>
<proteinExistence type="predicted"/>
<keyword evidence="2" id="KW-0238">DNA-binding</keyword>
<dbReference type="Pfam" id="PF13377">
    <property type="entry name" value="Peripla_BP_3"/>
    <property type="match status" value="1"/>
</dbReference>
<keyword evidence="6" id="KW-1185">Reference proteome</keyword>
<dbReference type="PRINTS" id="PR00036">
    <property type="entry name" value="HTHLACI"/>
</dbReference>
<dbReference type="InterPro" id="IPR010982">
    <property type="entry name" value="Lambda_DNA-bd_dom_sf"/>
</dbReference>
<protein>
    <submittedName>
        <fullName evidence="5">Catabolite control protein A</fullName>
    </submittedName>
</protein>
<dbReference type="SMART" id="SM00354">
    <property type="entry name" value="HTH_LACI"/>
    <property type="match status" value="1"/>
</dbReference>
<dbReference type="PROSITE" id="PS50932">
    <property type="entry name" value="HTH_LACI_2"/>
    <property type="match status" value="1"/>
</dbReference>
<reference evidence="5 6" key="1">
    <citation type="journal article" date="2023" name="Microbiol. Spectr.">
        <title>Symbiosis of Carpenter Bees with Uncharacterized Lactic Acid Bacteria Showing NAD Auxotrophy.</title>
        <authorList>
            <person name="Kawasaki S."/>
            <person name="Ozawa K."/>
            <person name="Mori T."/>
            <person name="Yamamoto A."/>
            <person name="Ito M."/>
            <person name="Ohkuma M."/>
            <person name="Sakamoto M."/>
            <person name="Matsutani M."/>
        </authorList>
    </citation>
    <scope>NUCLEOTIDE SEQUENCE [LARGE SCALE GENOMIC DNA]</scope>
    <source>
        <strain evidence="5 6">KimC2</strain>
    </source>
</reference>
<evidence type="ECO:0000256" key="2">
    <source>
        <dbReference type="ARBA" id="ARBA00023125"/>
    </source>
</evidence>
<evidence type="ECO:0000256" key="3">
    <source>
        <dbReference type="ARBA" id="ARBA00023163"/>
    </source>
</evidence>
<dbReference type="SUPFAM" id="SSF53822">
    <property type="entry name" value="Periplasmic binding protein-like I"/>
    <property type="match status" value="1"/>
</dbReference>
<dbReference type="SUPFAM" id="SSF47413">
    <property type="entry name" value="lambda repressor-like DNA-binding domains"/>
    <property type="match status" value="1"/>
</dbReference>
<dbReference type="PROSITE" id="PS00356">
    <property type="entry name" value="HTH_LACI_1"/>
    <property type="match status" value="1"/>
</dbReference>
<accession>A0AAU9DEZ7</accession>
<gene>
    <name evidence="5" type="ORF">KIMC2_13530</name>
</gene>
<dbReference type="PANTHER" id="PTHR30146">
    <property type="entry name" value="LACI-RELATED TRANSCRIPTIONAL REPRESSOR"/>
    <property type="match status" value="1"/>
</dbReference>
<dbReference type="InterPro" id="IPR028082">
    <property type="entry name" value="Peripla_BP_I"/>
</dbReference>
<dbReference type="PANTHER" id="PTHR30146:SF150">
    <property type="entry name" value="ARABINOSE METABOLISM TRANSCRIPTIONAL REPRESSOR"/>
    <property type="match status" value="1"/>
</dbReference>
<organism evidence="5 6">
    <name type="scientific">Xylocopilactobacillus apis</name>
    <dbReference type="NCBI Taxonomy" id="2932183"/>
    <lineage>
        <taxon>Bacteria</taxon>
        <taxon>Bacillati</taxon>
        <taxon>Bacillota</taxon>
        <taxon>Bacilli</taxon>
        <taxon>Lactobacillales</taxon>
        <taxon>Lactobacillaceae</taxon>
        <taxon>Xylocopilactobacillus</taxon>
    </lineage>
</organism>
<dbReference type="KEGG" id="xak:KIMC2_13530"/>
<dbReference type="GO" id="GO:0000976">
    <property type="term" value="F:transcription cis-regulatory region binding"/>
    <property type="evidence" value="ECO:0007669"/>
    <property type="project" value="TreeGrafter"/>
</dbReference>
<dbReference type="InterPro" id="IPR000843">
    <property type="entry name" value="HTH_LacI"/>
</dbReference>
<dbReference type="EMBL" id="AP026801">
    <property type="protein sequence ID" value="BDR56791.1"/>
    <property type="molecule type" value="Genomic_DNA"/>
</dbReference>
<dbReference type="InterPro" id="IPR046335">
    <property type="entry name" value="LacI/GalR-like_sensor"/>
</dbReference>
<keyword evidence="1" id="KW-0805">Transcription regulation</keyword>
<dbReference type="FunFam" id="1.10.260.40:FF:000002">
    <property type="entry name" value="HTH-type transcriptional repressor PurR"/>
    <property type="match status" value="1"/>
</dbReference>
<feature type="domain" description="HTH lacI-type" evidence="4">
    <location>
        <begin position="5"/>
        <end position="59"/>
    </location>
</feature>
<keyword evidence="3" id="KW-0804">Transcription</keyword>
<evidence type="ECO:0000313" key="6">
    <source>
        <dbReference type="Proteomes" id="UP001321804"/>
    </source>
</evidence>
<evidence type="ECO:0000313" key="5">
    <source>
        <dbReference type="EMBL" id="BDR56791.1"/>
    </source>
</evidence>
<evidence type="ECO:0000256" key="1">
    <source>
        <dbReference type="ARBA" id="ARBA00023015"/>
    </source>
</evidence>
<dbReference type="AlphaFoldDB" id="A0AAU9DEZ7"/>
<sequence length="331" mass="36971">MQPKVTIYDVANAANVSMATVSRVMNRNPKVKQETKERVLKVIHDLNYHPNAVAQGLASKKTTTIGVILPDLANDYFANLAVGIDDIALMYNYNIIIANSSEDTEKENKIVDNLLAKQVDGIIYMGRDQTEHFQKSTKDNGTAVVLAGSVDQEGTPSVNINYRKAICDATSFFLKQKQKVALVINDKNYSINSDYRIPGYQDALKKYGVSFDPNLIFEYRDNNSISNPMLQDIYDSDATAAVVYSDDVAIMLLNKGFQLGKSIPDDFQIITSNNTVVTKYARPMISSISQPLYDIGAVAMRILTKIMNNEKVQDKQVFLDYDIIHRGSTRI</sequence>
<dbReference type="RefSeq" id="WP_317695271.1">
    <property type="nucleotide sequence ID" value="NZ_AP026801.1"/>
</dbReference>
<dbReference type="Pfam" id="PF00356">
    <property type="entry name" value="LacI"/>
    <property type="match status" value="1"/>
</dbReference>